<dbReference type="InterPro" id="IPR036941">
    <property type="entry name" value="Rcpt_L-dom_sf"/>
</dbReference>
<dbReference type="Proteomes" id="UP000018467">
    <property type="component" value="Unassembled WGS sequence"/>
</dbReference>
<evidence type="ECO:0000256" key="12">
    <source>
        <dbReference type="ARBA" id="ARBA00023136"/>
    </source>
</evidence>
<dbReference type="CDD" id="cd12095">
    <property type="entry name" value="TM_ErbB3"/>
    <property type="match status" value="1"/>
</dbReference>
<dbReference type="FunFam" id="3.80.20.20:FF:000013">
    <property type="entry name" value="Erb-b2 receptor tyrosine kinase 3a"/>
    <property type="match status" value="1"/>
</dbReference>
<evidence type="ECO:0000256" key="8">
    <source>
        <dbReference type="ARBA" id="ARBA00022741"/>
    </source>
</evidence>
<feature type="compositionally biased region" description="Basic and acidic residues" evidence="21">
    <location>
        <begin position="1255"/>
        <end position="1264"/>
    </location>
</feature>
<reference evidence="24" key="1">
    <citation type="submission" date="2013-03" db="EMBL/GenBank/DDBJ databases">
        <authorList>
            <person name="Jeffery W."/>
            <person name="Warren W."/>
            <person name="Wilson R.K."/>
        </authorList>
    </citation>
    <scope>NUCLEOTIDE SEQUENCE</scope>
    <source>
        <strain evidence="24">female</strain>
    </source>
</reference>
<reference evidence="24" key="2">
    <citation type="journal article" date="2014" name="Nat. Commun.">
        <title>The cavefish genome reveals candidate genes for eye loss.</title>
        <authorList>
            <person name="McGaugh S.E."/>
            <person name="Gross J.B."/>
            <person name="Aken B."/>
            <person name="Blin M."/>
            <person name="Borowsky R."/>
            <person name="Chalopin D."/>
            <person name="Hinaux H."/>
            <person name="Jeffery W.R."/>
            <person name="Keene A."/>
            <person name="Ma L."/>
            <person name="Minx P."/>
            <person name="Murphy D."/>
            <person name="O'Quin K.E."/>
            <person name="Retaux S."/>
            <person name="Rohner N."/>
            <person name="Searle S.M."/>
            <person name="Stahl B.A."/>
            <person name="Tabin C."/>
            <person name="Volff J.N."/>
            <person name="Yoshizawa M."/>
            <person name="Warren W.C."/>
        </authorList>
    </citation>
    <scope>NUCLEOTIDE SEQUENCE [LARGE SCALE GENOMIC DNA]</scope>
    <source>
        <strain evidence="24">female</strain>
    </source>
</reference>
<feature type="compositionally biased region" description="Basic and acidic residues" evidence="21">
    <location>
        <begin position="1199"/>
        <end position="1212"/>
    </location>
</feature>
<dbReference type="Gene3D" id="1.10.510.10">
    <property type="entry name" value="Transferase(Phosphotransferase) domain 1"/>
    <property type="match status" value="1"/>
</dbReference>
<keyword evidence="9 18" id="KW-0418">Kinase</keyword>
<dbReference type="InterPro" id="IPR001245">
    <property type="entry name" value="Ser-Thr/Tyr_kinase_cat_dom"/>
</dbReference>
<dbReference type="eggNOG" id="KOG1025">
    <property type="taxonomic scope" value="Eukaryota"/>
</dbReference>
<evidence type="ECO:0000256" key="9">
    <source>
        <dbReference type="ARBA" id="ARBA00022777"/>
    </source>
</evidence>
<dbReference type="STRING" id="7994.ENSAMXP00000018672"/>
<feature type="domain" description="Protein kinase" evidence="22">
    <location>
        <begin position="697"/>
        <end position="964"/>
    </location>
</feature>
<keyword evidence="15 18" id="KW-0675">Receptor</keyword>
<keyword evidence="13 18" id="KW-0829">Tyrosine-protein kinase</keyword>
<dbReference type="FunFam" id="3.80.20.20:FF:000004">
    <property type="entry name" value="Receptor protein-tyrosine kinase"/>
    <property type="match status" value="1"/>
</dbReference>
<dbReference type="FunFam" id="2.10.220.10:FF:000001">
    <property type="entry name" value="Receptor protein-tyrosine kinase"/>
    <property type="match status" value="1"/>
</dbReference>
<dbReference type="PROSITE" id="PS00107">
    <property type="entry name" value="PROTEIN_KINASE_ATP"/>
    <property type="match status" value="1"/>
</dbReference>
<evidence type="ECO:0000256" key="2">
    <source>
        <dbReference type="ARBA" id="ARBA00004479"/>
    </source>
</evidence>
<dbReference type="Gene3D" id="3.80.20.20">
    <property type="entry name" value="Receptor L-domain"/>
    <property type="match status" value="2"/>
</dbReference>
<reference evidence="23" key="4">
    <citation type="submission" date="2025-09" db="UniProtKB">
        <authorList>
            <consortium name="Ensembl"/>
        </authorList>
    </citation>
    <scope>IDENTIFICATION</scope>
</reference>
<protein>
    <recommendedName>
        <fullName evidence="3 18">Receptor protein-tyrosine kinase</fullName>
        <ecNumber evidence="3 18">2.7.10.1</ecNumber>
    </recommendedName>
</protein>
<feature type="region of interest" description="Disordered" evidence="21">
    <location>
        <begin position="1244"/>
        <end position="1271"/>
    </location>
</feature>
<dbReference type="Bgee" id="ENSAMXG00000018110">
    <property type="expression patterns" value="Expressed in intestine and 12 other cell types or tissues"/>
</dbReference>
<dbReference type="GO" id="GO:0005524">
    <property type="term" value="F:ATP binding"/>
    <property type="evidence" value="ECO:0007669"/>
    <property type="project" value="UniProtKB-UniRule"/>
</dbReference>
<evidence type="ECO:0000256" key="21">
    <source>
        <dbReference type="SAM" id="MobiDB-lite"/>
    </source>
</evidence>
<dbReference type="Pfam" id="PF00757">
    <property type="entry name" value="Furin-like"/>
    <property type="match status" value="1"/>
</dbReference>
<dbReference type="Gene3D" id="6.10.250.2930">
    <property type="match status" value="1"/>
</dbReference>
<evidence type="ECO:0000256" key="18">
    <source>
        <dbReference type="PIRNR" id="PIRNR000619"/>
    </source>
</evidence>
<keyword evidence="14" id="KW-1015">Disulfide bond</keyword>
<evidence type="ECO:0000256" key="1">
    <source>
        <dbReference type="ARBA" id="ARBA00004308"/>
    </source>
</evidence>
<dbReference type="Ensembl" id="ENSAMXT00000018672.2">
    <property type="protein sequence ID" value="ENSAMXP00000018672.2"/>
    <property type="gene ID" value="ENSAMXG00000018110.2"/>
</dbReference>
<dbReference type="PANTHER" id="PTHR24416">
    <property type="entry name" value="TYROSINE-PROTEIN KINASE RECEPTOR"/>
    <property type="match status" value="1"/>
</dbReference>
<dbReference type="InterPro" id="IPR009030">
    <property type="entry name" value="Growth_fac_rcpt_cys_sf"/>
</dbReference>
<evidence type="ECO:0000256" key="13">
    <source>
        <dbReference type="ARBA" id="ARBA00023137"/>
    </source>
</evidence>
<keyword evidence="16" id="KW-0325">Glycoprotein</keyword>
<feature type="binding site" evidence="19">
    <location>
        <begin position="703"/>
        <end position="711"/>
    </location>
    <ligand>
        <name>ATP</name>
        <dbReference type="ChEBI" id="CHEBI:30616"/>
    </ligand>
</feature>
<proteinExistence type="inferred from homology"/>
<sequence length="1398" mass="155557">LVCEESALCTLQSVFCLGTTNGLSFTDSSALHYKNLKARYENCEIIIGNLEITLMERDFDFSFLGGIREVTGYVLIATNQFSRLPLGQLRVIRGSTLYDQNWALSVFLNFDGQTGLEEMGLTHLTEILAGGVQIVNNKFLSYVPSINWKDIVSDSSVRVEIDRNGPELACHPDCRGHCWGPNKDQCQTLTKTVCAPQCHGRCFGTSPRDCCNTECAGGCTGPLETHCFACRHVNHSGACVPHCPQPLIYNRQTFQLEPNPDAMYQYGSVCMPNCPDHFVVDGSACVSSCPLDKMEVERNGTKRCEPCVGLCPKVCNGTGASDRQTVDSSNIDTFINCTKIQGSLHFLVTGIHGDDYNKIPPLDPKKLKYFSTVREITGVLDIQSWPKELSDLSYFSNLTTIRGRSLRSPFSLLLMKVDSLTSLGLRSLREINDGSVYISNNTNLCYHHTVDWGKIFTGNRRQRRLNYNDIKFNKPQSQCEEAGRVCDPLCSDAGCWGPGPEQCLFCRNHSRDGTCVAHCNIYSGETREFTGPNGECLACHPECLQQEGEPTCRGKGADECVACSNLMDGPHCVSSCPNGVNGERGQAIFKYHNSKRQCEPCHPNCTRGCTGPTLRDCINPDRASDSPPIAAIVSGVLAGLIVCLAVAVLSLLYHRGLAIRHKRALRRYLESRESIEPLDPGEKGTKVHARILRASELRKGKLLGSGVFGTVHKSFWIPEGDSLKIPVAIKTIQDRSGRQTFTEITDHMLSMGSLDHPYIVRLLGICPGPSLQLVTQLSTQGSLLQHLRQNANSLDPQRLLNWCVQIAKGMYYLEEHCMVHRNLAARNVLLKSDYMVQISDFGVADLLYPDDKKYVYSEHKTPIKWMALESILFRRYSHQSDVWSYGVTVWEMMSHGAEPYATMHPHDVPNLLEKGERLAQPQICTIDVYMVMVKCWMIDENIRPTFKELANEFTRMARDPQRYLVVKVRKENSAVSDESHSREFKLTEVNLESEDEEVLDDGFATPPLHLSPSRSHSRLRIGSYRSGSGQSVPVGYLPMTPSPGEDSRQLWYQRKRLGSARTTSESSEGRGTVVDIEMGEIVSQTGSLRRGHSRADSAYMSNCVSVASDPLSPVLQVAEEDTDGYVLPRSAHNSERGNEPPQEYELMTKQQPTVVPHLPKDRIHTTTSTSIPGKEGAGTDPLACSTNLPPYEDAIETAKQQEDTIERDHQPDEEISEGNNEDGATAEERPPQQAVVEYEYMDIQTEPKPVQSSSEEERTERCSDETDTNSISPCKVKRESTEDVVYQNMCDIPALKSNSTKGSSFKANEHSSIITCLPEEYEDMGVVCGRGNASADQVEYQNMPAKDRKLQGEVPHSAKLRAFRGACSGPDEKNGKTSFDNPDYWHSRLFHKPDAVCT</sequence>
<evidence type="ECO:0000256" key="20">
    <source>
        <dbReference type="PROSITE-ProRule" id="PRU10141"/>
    </source>
</evidence>
<name>W5LFR0_ASTMX</name>
<dbReference type="GO" id="GO:0038131">
    <property type="term" value="F:neuregulin receptor activity"/>
    <property type="evidence" value="ECO:0007669"/>
    <property type="project" value="TreeGrafter"/>
</dbReference>
<dbReference type="InterPro" id="IPR016245">
    <property type="entry name" value="Tyr_kinase_EGF/ERB/XmrK_rcpt"/>
</dbReference>
<reference evidence="23" key="3">
    <citation type="submission" date="2025-08" db="UniProtKB">
        <authorList>
            <consortium name="Ensembl"/>
        </authorList>
    </citation>
    <scope>IDENTIFICATION</scope>
</reference>
<evidence type="ECO:0000256" key="14">
    <source>
        <dbReference type="ARBA" id="ARBA00023157"/>
    </source>
</evidence>
<comment type="catalytic activity">
    <reaction evidence="17">
        <text>L-tyrosyl-[protein] + ATP = O-phospho-L-tyrosyl-[protein] + ADP + H(+)</text>
        <dbReference type="Rhea" id="RHEA:10596"/>
        <dbReference type="Rhea" id="RHEA-COMP:10136"/>
        <dbReference type="Rhea" id="RHEA-COMP:20101"/>
        <dbReference type="ChEBI" id="CHEBI:15378"/>
        <dbReference type="ChEBI" id="CHEBI:30616"/>
        <dbReference type="ChEBI" id="CHEBI:46858"/>
        <dbReference type="ChEBI" id="CHEBI:61978"/>
        <dbReference type="ChEBI" id="CHEBI:456216"/>
        <dbReference type="EC" id="2.7.10.1"/>
    </reaction>
</comment>
<dbReference type="InterPro" id="IPR000719">
    <property type="entry name" value="Prot_kinase_dom"/>
</dbReference>
<dbReference type="InterPro" id="IPR006211">
    <property type="entry name" value="Furin-like_Cys-rich_dom"/>
</dbReference>
<dbReference type="GO" id="GO:0009966">
    <property type="term" value="P:regulation of signal transduction"/>
    <property type="evidence" value="ECO:0007669"/>
    <property type="project" value="UniProtKB-ARBA"/>
</dbReference>
<keyword evidence="24" id="KW-1185">Reference proteome</keyword>
<evidence type="ECO:0000313" key="24">
    <source>
        <dbReference type="Proteomes" id="UP000018467"/>
    </source>
</evidence>
<evidence type="ECO:0000256" key="17">
    <source>
        <dbReference type="ARBA" id="ARBA00051243"/>
    </source>
</evidence>
<evidence type="ECO:0000256" key="7">
    <source>
        <dbReference type="ARBA" id="ARBA00022729"/>
    </source>
</evidence>
<dbReference type="GO" id="GO:0043235">
    <property type="term" value="C:receptor complex"/>
    <property type="evidence" value="ECO:0007669"/>
    <property type="project" value="TreeGrafter"/>
</dbReference>
<evidence type="ECO:0000256" key="15">
    <source>
        <dbReference type="ARBA" id="ARBA00023170"/>
    </source>
</evidence>
<dbReference type="EC" id="2.7.10.1" evidence="3 18"/>
<dbReference type="InterPro" id="IPR044912">
    <property type="entry name" value="Egfr_JX_dom"/>
</dbReference>
<dbReference type="CDD" id="cd00064">
    <property type="entry name" value="FU"/>
    <property type="match status" value="3"/>
</dbReference>
<dbReference type="Gene3D" id="3.30.200.20">
    <property type="entry name" value="Phosphorylase Kinase, domain 1"/>
    <property type="match status" value="1"/>
</dbReference>
<keyword evidence="12 18" id="KW-0472">Membrane</keyword>
<dbReference type="GO" id="GO:0008284">
    <property type="term" value="P:positive regulation of cell population proliferation"/>
    <property type="evidence" value="ECO:0007669"/>
    <property type="project" value="TreeGrafter"/>
</dbReference>
<feature type="region of interest" description="Disordered" evidence="21">
    <location>
        <begin position="1151"/>
        <end position="1231"/>
    </location>
</feature>
<comment type="subcellular location">
    <subcellularLocation>
        <location evidence="1">Endomembrane system</location>
    </subcellularLocation>
    <subcellularLocation>
        <location evidence="2">Membrane</location>
        <topology evidence="2">Single-pass type I membrane protein</topology>
    </subcellularLocation>
</comment>
<evidence type="ECO:0000256" key="4">
    <source>
        <dbReference type="ARBA" id="ARBA00022553"/>
    </source>
</evidence>
<dbReference type="SUPFAM" id="SSF56112">
    <property type="entry name" value="Protein kinase-like (PK-like)"/>
    <property type="match status" value="1"/>
</dbReference>
<dbReference type="InterPro" id="IPR000494">
    <property type="entry name" value="Rcpt_L-dom"/>
</dbReference>
<dbReference type="SUPFAM" id="SSF52058">
    <property type="entry name" value="L domain-like"/>
    <property type="match status" value="2"/>
</dbReference>
<dbReference type="InterPro" id="IPR017441">
    <property type="entry name" value="Protein_kinase_ATP_BS"/>
</dbReference>
<comment type="similarity">
    <text evidence="18">Belongs to the protein kinase superfamily. Tyr protein kinase family. EGF receptor subfamily.</text>
</comment>
<dbReference type="Pfam" id="PF07714">
    <property type="entry name" value="PK_Tyr_Ser-Thr"/>
    <property type="match status" value="1"/>
</dbReference>
<keyword evidence="6" id="KW-0812">Transmembrane</keyword>
<dbReference type="PIRSF" id="PIRSF000619">
    <property type="entry name" value="TyrPK_EGF-R"/>
    <property type="match status" value="1"/>
</dbReference>
<accession>W5LFR0</accession>
<dbReference type="InParanoid" id="W5LFR0"/>
<dbReference type="GO" id="GO:0038132">
    <property type="term" value="F:neuregulin binding"/>
    <property type="evidence" value="ECO:0007669"/>
    <property type="project" value="TreeGrafter"/>
</dbReference>
<dbReference type="InterPro" id="IPR006212">
    <property type="entry name" value="Furin_repeat"/>
</dbReference>
<evidence type="ECO:0000313" key="23">
    <source>
        <dbReference type="Ensembl" id="ENSAMXP00000018672.2"/>
    </source>
</evidence>
<dbReference type="Pfam" id="PF14843">
    <property type="entry name" value="GF_recep_IV"/>
    <property type="match status" value="1"/>
</dbReference>
<dbReference type="SUPFAM" id="SSF57184">
    <property type="entry name" value="Growth factor receptor domain"/>
    <property type="match status" value="2"/>
</dbReference>
<dbReference type="GO" id="GO:0043066">
    <property type="term" value="P:negative regulation of apoptotic process"/>
    <property type="evidence" value="ECO:0007669"/>
    <property type="project" value="TreeGrafter"/>
</dbReference>
<dbReference type="PANTHER" id="PTHR24416:SF88">
    <property type="entry name" value="RECEPTOR TYROSINE-PROTEIN KINASE ERBB-3"/>
    <property type="match status" value="1"/>
</dbReference>
<dbReference type="Gene3D" id="2.10.220.10">
    <property type="entry name" value="Hormone Receptor, Insulin-like Growth Factor Receptor 1, Chain A, domain 2"/>
    <property type="match status" value="3"/>
</dbReference>
<evidence type="ECO:0000256" key="19">
    <source>
        <dbReference type="PIRSR" id="PIRSR000619-2"/>
    </source>
</evidence>
<feature type="binding site" evidence="19 20">
    <location>
        <position position="730"/>
    </location>
    <ligand>
        <name>ATP</name>
        <dbReference type="ChEBI" id="CHEBI:30616"/>
    </ligand>
</feature>
<dbReference type="GO" id="GO:0022008">
    <property type="term" value="P:neurogenesis"/>
    <property type="evidence" value="ECO:0007669"/>
    <property type="project" value="TreeGrafter"/>
</dbReference>
<keyword evidence="4" id="KW-0597">Phosphoprotein</keyword>
<evidence type="ECO:0000256" key="6">
    <source>
        <dbReference type="ARBA" id="ARBA00022692"/>
    </source>
</evidence>
<dbReference type="InterPro" id="IPR050122">
    <property type="entry name" value="RTK"/>
</dbReference>
<dbReference type="GeneTree" id="ENSGT00940000156107"/>
<dbReference type="PROSITE" id="PS50011">
    <property type="entry name" value="PROTEIN_KINASE_DOM"/>
    <property type="match status" value="1"/>
</dbReference>
<dbReference type="GO" id="GO:0004714">
    <property type="term" value="F:transmembrane receptor protein tyrosine kinase activity"/>
    <property type="evidence" value="ECO:0007669"/>
    <property type="project" value="UniProtKB-EC"/>
</dbReference>
<organism evidence="23 24">
    <name type="scientific">Astyanax mexicanus</name>
    <name type="common">Blind cave fish</name>
    <name type="synonym">Astyanax fasciatus mexicanus</name>
    <dbReference type="NCBI Taxonomy" id="7994"/>
    <lineage>
        <taxon>Eukaryota</taxon>
        <taxon>Metazoa</taxon>
        <taxon>Chordata</taxon>
        <taxon>Craniata</taxon>
        <taxon>Vertebrata</taxon>
        <taxon>Euteleostomi</taxon>
        <taxon>Actinopterygii</taxon>
        <taxon>Neopterygii</taxon>
        <taxon>Teleostei</taxon>
        <taxon>Ostariophysi</taxon>
        <taxon>Characiformes</taxon>
        <taxon>Characoidei</taxon>
        <taxon>Acestrorhamphidae</taxon>
        <taxon>Acestrorhamphinae</taxon>
        <taxon>Astyanax</taxon>
    </lineage>
</organism>
<evidence type="ECO:0000256" key="11">
    <source>
        <dbReference type="ARBA" id="ARBA00022989"/>
    </source>
</evidence>
<dbReference type="FunFam" id="1.10.510.10:FF:000233">
    <property type="entry name" value="receptor tyrosine-protein kinase erbB-3"/>
    <property type="match status" value="1"/>
</dbReference>
<dbReference type="FunFam" id="3.30.200.20:FF:000276">
    <property type="entry name" value="Receptor tyrosine-protein kinase erbB-3"/>
    <property type="match status" value="1"/>
</dbReference>
<dbReference type="GO" id="GO:0007169">
    <property type="term" value="P:cell surface receptor protein tyrosine kinase signaling pathway"/>
    <property type="evidence" value="ECO:0007669"/>
    <property type="project" value="UniProtKB-UniRule"/>
</dbReference>
<keyword evidence="10 18" id="KW-0067">ATP-binding</keyword>
<dbReference type="InterPro" id="IPR032778">
    <property type="entry name" value="GF_recep_IV"/>
</dbReference>
<dbReference type="GO" id="GO:0012505">
    <property type="term" value="C:endomembrane system"/>
    <property type="evidence" value="ECO:0007669"/>
    <property type="project" value="UniProtKB-SubCell"/>
</dbReference>
<keyword evidence="11" id="KW-1133">Transmembrane helix</keyword>
<evidence type="ECO:0000259" key="22">
    <source>
        <dbReference type="PROSITE" id="PS50011"/>
    </source>
</evidence>
<evidence type="ECO:0000256" key="3">
    <source>
        <dbReference type="ARBA" id="ARBA00011902"/>
    </source>
</evidence>
<keyword evidence="8 18" id="KW-0547">Nucleotide-binding</keyword>
<dbReference type="PRINTS" id="PR00109">
    <property type="entry name" value="TYRKINASE"/>
</dbReference>
<dbReference type="Pfam" id="PF01030">
    <property type="entry name" value="Recep_L_domain"/>
    <property type="match status" value="2"/>
</dbReference>
<evidence type="ECO:0000256" key="16">
    <source>
        <dbReference type="ARBA" id="ARBA00023180"/>
    </source>
</evidence>
<keyword evidence="5 18" id="KW-0808">Transferase</keyword>
<dbReference type="FunFam" id="2.10.220.10:FF:000002">
    <property type="entry name" value="Receptor protein-tyrosine kinase"/>
    <property type="match status" value="1"/>
</dbReference>
<dbReference type="GO" id="GO:0009925">
    <property type="term" value="C:basal plasma membrane"/>
    <property type="evidence" value="ECO:0007669"/>
    <property type="project" value="TreeGrafter"/>
</dbReference>
<dbReference type="SMART" id="SM00261">
    <property type="entry name" value="FU"/>
    <property type="match status" value="5"/>
</dbReference>
<evidence type="ECO:0000256" key="10">
    <source>
        <dbReference type="ARBA" id="ARBA00022840"/>
    </source>
</evidence>
<dbReference type="InterPro" id="IPR011009">
    <property type="entry name" value="Kinase-like_dom_sf"/>
</dbReference>
<evidence type="ECO:0000256" key="5">
    <source>
        <dbReference type="ARBA" id="ARBA00022679"/>
    </source>
</evidence>
<dbReference type="HOGENOM" id="CLU_003384_2_1_1"/>
<keyword evidence="7" id="KW-0732">Signal</keyword>